<evidence type="ECO:0000313" key="3">
    <source>
        <dbReference type="Proteomes" id="UP001324533"/>
    </source>
</evidence>
<dbReference type="Proteomes" id="UP001324533">
    <property type="component" value="Chromosome"/>
</dbReference>
<dbReference type="InterPro" id="IPR052519">
    <property type="entry name" value="Euk-type_GlcNAc_Kinase"/>
</dbReference>
<dbReference type="Gene3D" id="3.30.420.40">
    <property type="match status" value="2"/>
</dbReference>
<evidence type="ECO:0000259" key="1">
    <source>
        <dbReference type="Pfam" id="PF01869"/>
    </source>
</evidence>
<proteinExistence type="predicted"/>
<dbReference type="SUPFAM" id="SSF53067">
    <property type="entry name" value="Actin-like ATPase domain"/>
    <property type="match status" value="1"/>
</dbReference>
<dbReference type="PANTHER" id="PTHR43190:SF3">
    <property type="entry name" value="N-ACETYL-D-GLUCOSAMINE KINASE"/>
    <property type="match status" value="1"/>
</dbReference>
<keyword evidence="3" id="KW-1185">Reference proteome</keyword>
<evidence type="ECO:0000313" key="2">
    <source>
        <dbReference type="EMBL" id="WQB70716.1"/>
    </source>
</evidence>
<organism evidence="2 3">
    <name type="scientific">Microbacterium invictum</name>
    <dbReference type="NCBI Taxonomy" id="515415"/>
    <lineage>
        <taxon>Bacteria</taxon>
        <taxon>Bacillati</taxon>
        <taxon>Actinomycetota</taxon>
        <taxon>Actinomycetes</taxon>
        <taxon>Micrococcales</taxon>
        <taxon>Microbacteriaceae</taxon>
        <taxon>Microbacterium</taxon>
    </lineage>
</organism>
<feature type="domain" description="ATPase BadF/BadG/BcrA/BcrD type" evidence="1">
    <location>
        <begin position="53"/>
        <end position="301"/>
    </location>
</feature>
<dbReference type="EMBL" id="CP139779">
    <property type="protein sequence ID" value="WQB70716.1"/>
    <property type="molecule type" value="Genomic_DNA"/>
</dbReference>
<dbReference type="Pfam" id="PF01869">
    <property type="entry name" value="BcrAD_BadFG"/>
    <property type="match status" value="1"/>
</dbReference>
<accession>A0ABZ0VBJ3</accession>
<reference evidence="2 3" key="1">
    <citation type="submission" date="2023-06" db="EMBL/GenBank/DDBJ databases">
        <title>Rock-solubilizing bacteria, Microbacterium invictum, promotes re-establishment of vegetation in rocky wasteland by accelerating rock bio-weathering and reshaping soil bacterial community.</title>
        <authorList>
            <person name="Liu C."/>
        </authorList>
    </citation>
    <scope>NUCLEOTIDE SEQUENCE [LARGE SCALE GENOMIC DNA]</scope>
    <source>
        <strain evidence="2 3">X-18</strain>
    </source>
</reference>
<dbReference type="PANTHER" id="PTHR43190">
    <property type="entry name" value="N-ACETYL-D-GLUCOSAMINE KINASE"/>
    <property type="match status" value="1"/>
</dbReference>
<dbReference type="InterPro" id="IPR043129">
    <property type="entry name" value="ATPase_NBD"/>
</dbReference>
<protein>
    <submittedName>
        <fullName evidence="2">BadF/BadG/BcrA/BcrD ATPase family protein</fullName>
    </submittedName>
</protein>
<gene>
    <name evidence="2" type="ORF">T9R20_01810</name>
</gene>
<sequence length="324" mass="33996">MEVGDIPVTIVHPGSGTTVAIDAGQTGIKVRTRSGVEPHVEAVYPGVRTHEPLLPQLAEVVRAQQRELGRPVESVAFGVSGLTRSQSDAGALLAALGDVGARHVLLAHDSVTSFLGSLGDAQGAVIAAGTGVVTLGVGPDRIARVDGWGNIMGDAGSAYWIGREALEAAMRAHDGRESPTALTEAVRERWDDIEDAYVQLQSDPDRVRIVASFASSVTTLADVDAASAQIALRAARELARSVVTALRRVEDPTDPDAEEAVSAIGGVFTSPLILGRFSELVTEARPTARIVSPRGTGLDGATMLFDVPPQHPLTEFIRVAKVDR</sequence>
<dbReference type="InterPro" id="IPR002731">
    <property type="entry name" value="ATPase_BadF"/>
</dbReference>
<name>A0ABZ0VBJ3_9MICO</name>
<dbReference type="RefSeq" id="WP_322410853.1">
    <property type="nucleotide sequence ID" value="NZ_CP139779.1"/>
</dbReference>